<evidence type="ECO:0000256" key="2">
    <source>
        <dbReference type="ARBA" id="ARBA00004123"/>
    </source>
</evidence>
<evidence type="ECO:0000256" key="5">
    <source>
        <dbReference type="ARBA" id="ARBA00015519"/>
    </source>
</evidence>
<reference evidence="14 15" key="1">
    <citation type="submission" date="2020-02" db="EMBL/GenBank/DDBJ databases">
        <title>Esox lucius (northern pike) genome, fEsoLuc1, primary haplotype.</title>
        <authorList>
            <person name="Myers G."/>
            <person name="Karagic N."/>
            <person name="Meyer A."/>
            <person name="Pippel M."/>
            <person name="Reichard M."/>
            <person name="Winkler S."/>
            <person name="Tracey A."/>
            <person name="Sims Y."/>
            <person name="Howe K."/>
            <person name="Rhie A."/>
            <person name="Formenti G."/>
            <person name="Durbin R."/>
            <person name="Fedrigo O."/>
            <person name="Jarvis E.D."/>
        </authorList>
    </citation>
    <scope>NUCLEOTIDE SEQUENCE [LARGE SCALE GENOMIC DNA]</scope>
</reference>
<keyword evidence="7" id="KW-0540">Nuclease</keyword>
<dbReference type="GeneTree" id="ENSGT00940000154348"/>
<dbReference type="Pfam" id="PF13359">
    <property type="entry name" value="DDE_Tnp_4"/>
    <property type="match status" value="1"/>
</dbReference>
<evidence type="ECO:0000256" key="1">
    <source>
        <dbReference type="ARBA" id="ARBA00001968"/>
    </source>
</evidence>
<reference evidence="14" key="3">
    <citation type="submission" date="2025-09" db="UniProtKB">
        <authorList>
            <consortium name="Ensembl"/>
        </authorList>
    </citation>
    <scope>IDENTIFICATION</scope>
</reference>
<dbReference type="PANTHER" id="PTHR22930:SF282">
    <property type="entry name" value="NUCLEASE HARBI1-RELATED"/>
    <property type="match status" value="1"/>
</dbReference>
<evidence type="ECO:0000256" key="9">
    <source>
        <dbReference type="ARBA" id="ARBA00022801"/>
    </source>
</evidence>
<reference evidence="14" key="2">
    <citation type="submission" date="2025-08" db="UniProtKB">
        <authorList>
            <consortium name="Ensembl"/>
        </authorList>
    </citation>
    <scope>IDENTIFICATION</scope>
</reference>
<evidence type="ECO:0000313" key="15">
    <source>
        <dbReference type="Proteomes" id="UP000265140"/>
    </source>
</evidence>
<comment type="subcellular location">
    <subcellularLocation>
        <location evidence="3">Cytoplasm</location>
    </subcellularLocation>
    <subcellularLocation>
        <location evidence="2">Nucleus</location>
    </subcellularLocation>
</comment>
<dbReference type="GO" id="GO:0005634">
    <property type="term" value="C:nucleus"/>
    <property type="evidence" value="ECO:0007669"/>
    <property type="project" value="UniProtKB-SubCell"/>
</dbReference>
<dbReference type="GO" id="GO:0004518">
    <property type="term" value="F:nuclease activity"/>
    <property type="evidence" value="ECO:0007669"/>
    <property type="project" value="UniProtKB-KW"/>
</dbReference>
<evidence type="ECO:0000256" key="3">
    <source>
        <dbReference type="ARBA" id="ARBA00004496"/>
    </source>
</evidence>
<dbReference type="GO" id="GO:0005737">
    <property type="term" value="C:cytoplasm"/>
    <property type="evidence" value="ECO:0007669"/>
    <property type="project" value="UniProtKB-SubCell"/>
</dbReference>
<keyword evidence="9" id="KW-0378">Hydrolase</keyword>
<evidence type="ECO:0000256" key="8">
    <source>
        <dbReference type="ARBA" id="ARBA00022723"/>
    </source>
</evidence>
<evidence type="ECO:0000256" key="6">
    <source>
        <dbReference type="ARBA" id="ARBA00022490"/>
    </source>
</evidence>
<dbReference type="InterPro" id="IPR045249">
    <property type="entry name" value="HARBI1-like"/>
</dbReference>
<evidence type="ECO:0000313" key="14">
    <source>
        <dbReference type="Ensembl" id="ENSELUP00000096711.1"/>
    </source>
</evidence>
<dbReference type="GO" id="GO:0016787">
    <property type="term" value="F:hydrolase activity"/>
    <property type="evidence" value="ECO:0007669"/>
    <property type="project" value="UniProtKB-KW"/>
</dbReference>
<keyword evidence="8" id="KW-0479">Metal-binding</keyword>
<evidence type="ECO:0000256" key="7">
    <source>
        <dbReference type="ARBA" id="ARBA00022722"/>
    </source>
</evidence>
<keyword evidence="15" id="KW-1185">Reference proteome</keyword>
<evidence type="ECO:0000256" key="11">
    <source>
        <dbReference type="ARBA" id="ARBA00030126"/>
    </source>
</evidence>
<comment type="cofactor">
    <cofactor evidence="1">
        <name>a divalent metal cation</name>
        <dbReference type="ChEBI" id="CHEBI:60240"/>
    </cofactor>
</comment>
<keyword evidence="10" id="KW-0539">Nucleus</keyword>
<name>A0AAY5L6N9_ESOLU</name>
<dbReference type="AlphaFoldDB" id="A0AAY5L6N9"/>
<proteinExistence type="inferred from homology"/>
<dbReference type="Proteomes" id="UP000265140">
    <property type="component" value="Chromosome 11"/>
</dbReference>
<keyword evidence="6" id="KW-0963">Cytoplasm</keyword>
<accession>A0AAY5L6N9</accession>
<evidence type="ECO:0000256" key="12">
    <source>
        <dbReference type="ARBA" id="ARBA00045850"/>
    </source>
</evidence>
<dbReference type="Ensembl" id="ENSELUT00000104246.1">
    <property type="protein sequence ID" value="ENSELUP00000096711.1"/>
    <property type="gene ID" value="ENSELUG00000042096.1"/>
</dbReference>
<dbReference type="PRINTS" id="PR02086">
    <property type="entry name" value="PUTNUCHARBI1"/>
</dbReference>
<organism evidence="14 15">
    <name type="scientific">Esox lucius</name>
    <name type="common">Northern pike</name>
    <dbReference type="NCBI Taxonomy" id="8010"/>
    <lineage>
        <taxon>Eukaryota</taxon>
        <taxon>Metazoa</taxon>
        <taxon>Chordata</taxon>
        <taxon>Craniata</taxon>
        <taxon>Vertebrata</taxon>
        <taxon>Euteleostomi</taxon>
        <taxon>Actinopterygii</taxon>
        <taxon>Neopterygii</taxon>
        <taxon>Teleostei</taxon>
        <taxon>Protacanthopterygii</taxon>
        <taxon>Esociformes</taxon>
        <taxon>Esocidae</taxon>
        <taxon>Esox</taxon>
    </lineage>
</organism>
<evidence type="ECO:0000256" key="10">
    <source>
        <dbReference type="ARBA" id="ARBA00023242"/>
    </source>
</evidence>
<sequence>MCSYVPHQKTHLYTSTAREPIQSTYQQVICDAYSKITHVFANYPGSSHDSLILANSAIPAIFEGTLSLDGWLLGENGYPLKTWLMTPFFMPATMSEMQFNRKHTQTRCVIERTFGILKMRFRCLDRSGGTLQYSPQKVAAFFVACCVSINQGCVVDIDEEILEDLRRRDGELHVPMPLNPNAPAAARERRAYLAEELLHRL</sequence>
<comment type="similarity">
    <text evidence="4">Belongs to the HARBI1 family.</text>
</comment>
<dbReference type="PANTHER" id="PTHR22930">
    <property type="match status" value="1"/>
</dbReference>
<dbReference type="InterPro" id="IPR027806">
    <property type="entry name" value="HARBI1_dom"/>
</dbReference>
<evidence type="ECO:0000256" key="4">
    <source>
        <dbReference type="ARBA" id="ARBA00006958"/>
    </source>
</evidence>
<feature type="domain" description="DDE Tnp4" evidence="13">
    <location>
        <begin position="23"/>
        <end position="147"/>
    </location>
</feature>
<dbReference type="GO" id="GO:0046872">
    <property type="term" value="F:metal ion binding"/>
    <property type="evidence" value="ECO:0007669"/>
    <property type="project" value="UniProtKB-KW"/>
</dbReference>
<protein>
    <recommendedName>
        <fullName evidence="5">Putative nuclease HARBI1</fullName>
    </recommendedName>
    <alternativeName>
        <fullName evidence="11">Harbinger transposase-derived nuclease</fullName>
    </alternativeName>
</protein>
<dbReference type="InterPro" id="IPR026103">
    <property type="entry name" value="HARBI1_animal"/>
</dbReference>
<evidence type="ECO:0000259" key="13">
    <source>
        <dbReference type="Pfam" id="PF13359"/>
    </source>
</evidence>
<comment type="function">
    <text evidence="12">Transposase-derived protein that may have nuclease activity. Does not have transposase activity.</text>
</comment>